<keyword evidence="16" id="KW-1185">Reference proteome</keyword>
<dbReference type="GO" id="GO:0005509">
    <property type="term" value="F:calcium ion binding"/>
    <property type="evidence" value="ECO:0007669"/>
    <property type="project" value="InterPro"/>
</dbReference>
<dbReference type="Gene3D" id="3.50.50.100">
    <property type="match status" value="3"/>
</dbReference>
<keyword evidence="12" id="KW-0576">Peroxisome</keyword>
<evidence type="ECO:0000256" key="8">
    <source>
        <dbReference type="ARBA" id="ARBA00022946"/>
    </source>
</evidence>
<dbReference type="PANTHER" id="PTHR43706:SF40">
    <property type="entry name" value="NADH:UBIQUINONE REDUCTASE (NON-ELECTROGENIC)"/>
    <property type="match status" value="1"/>
</dbReference>
<evidence type="ECO:0000256" key="3">
    <source>
        <dbReference type="ARBA" id="ARBA00005272"/>
    </source>
</evidence>
<dbReference type="InterPro" id="IPR036188">
    <property type="entry name" value="FAD/NAD-bd_sf"/>
</dbReference>
<keyword evidence="7" id="KW-0106">Calcium</keyword>
<comment type="subcellular location">
    <subcellularLocation>
        <location evidence="1">Mitochondrion inner membrane</location>
        <topology evidence="1">Peripheral membrane protein</topology>
        <orientation evidence="1">Intermembrane side</orientation>
    </subcellularLocation>
    <subcellularLocation>
        <location evidence="2">Peroxisome</location>
    </subcellularLocation>
</comment>
<dbReference type="GO" id="GO:0005777">
    <property type="term" value="C:peroxisome"/>
    <property type="evidence" value="ECO:0007669"/>
    <property type="project" value="UniProtKB-SubCell"/>
</dbReference>
<keyword evidence="5" id="KW-0472">Membrane</keyword>
<evidence type="ECO:0000256" key="5">
    <source>
        <dbReference type="ARBA" id="ARBA00022792"/>
    </source>
</evidence>
<keyword evidence="8" id="KW-0809">Transit peptide</keyword>
<proteinExistence type="inferred from homology"/>
<evidence type="ECO:0000256" key="6">
    <source>
        <dbReference type="ARBA" id="ARBA00022827"/>
    </source>
</evidence>
<evidence type="ECO:0000259" key="14">
    <source>
        <dbReference type="PROSITE" id="PS50222"/>
    </source>
</evidence>
<feature type="domain" description="EF-hand" evidence="14">
    <location>
        <begin position="1010"/>
        <end position="1045"/>
    </location>
</feature>
<evidence type="ECO:0000256" key="12">
    <source>
        <dbReference type="ARBA" id="ARBA00023140"/>
    </source>
</evidence>
<evidence type="ECO:0000256" key="4">
    <source>
        <dbReference type="ARBA" id="ARBA00022630"/>
    </source>
</evidence>
<keyword evidence="4" id="KW-0285">Flavoprotein</keyword>
<dbReference type="PROSITE" id="PS50222">
    <property type="entry name" value="EF_HAND_2"/>
    <property type="match status" value="2"/>
</dbReference>
<reference evidence="15 16" key="1">
    <citation type="submission" date="2020-10" db="EMBL/GenBank/DDBJ databases">
        <title>Plant Genome Project.</title>
        <authorList>
            <person name="Zhang R.-G."/>
        </authorList>
    </citation>
    <scope>NUCLEOTIDE SEQUENCE [LARGE SCALE GENOMIC DNA]</scope>
    <source>
        <strain evidence="15">FAFU-HL-1</strain>
        <tissue evidence="15">Leaf</tissue>
    </source>
</reference>
<dbReference type="Pfam" id="PF13202">
    <property type="entry name" value="EF-hand_5"/>
    <property type="match status" value="2"/>
</dbReference>
<sequence length="1209" mass="135099">MKIMSFINRASRALHGHPASSKLLVLFTLSSGGLVAYADSQSETAAPAAELNQNGCKKKRVVVLGTGWAGTSFLKDLDVSSYDVQLVSPRNYFAFTPLLPSVTCGTVEARSIAEPVRNIIKKRNGEIQFYETECVKIDAANNKVFCQSHFENNVIGAEDFSLEYDYLVVAIGAQVNTFNTPGVTENCHFLKELEDAQKLRRSVIDCFEKASIPGLTEEERRTNLHFVVVGGGPTGVEFAAELHDFIQEDLVNIYPKNISHWNAKLSVLVRYSHIHCHCAMELLMQVTGLMFPIKKFDERISTFAEQKFQRDCIDVQTGCRVVCVSDKEITVKVKSKGEVTSIPHGLVVWSTGISTRPVVKDFMEQIGQANRRVLATNEWLRVKGCENVYALGDCATIDQRKIMDDIASIFKAADKDNSGTLTVQEFQDVVDDILVRYPQLEIYLKNKHLRDVKDLLKDPEGKDIKEVDIEGFKLALSEVDSQAKSLPATAQVAAQQGAYLSRCFNRRGHCKDNPEGPQRFVGAGRHAFAPFRYKHLGQFAPLGGEQAAAELPGDWVSIGHSTQWLWYSVYARGMEELPRVLKPSEAWNQPGPGQMPASNSSVVRPWCFDGNRDMSTKGTKLFLTRQQKFGFTMRGYYTFFERALRAFNDHSTVSKLLVISSVSGGGLLAFSDANAFQSYAEGDGKKKKVVVLGTGWAGVSFLKNLKSSSYDVHIVSPRNYFAFTPLLPSVTNGTVEGRSIVEPIRNIAKKKPFGVEFKEAECYKIDPAQKKIYCRSTHQGNTLGGNEEFTMDYDVLIVAMGAKSNTFNTPGVEEHAHFLKEIEDAQNIRRSIIDCYERASLPSISEEERKRIMHFVVVGGGPTGVEYAAELHDFAHDDLAKLYPSIKDYLRITLLEAGDHILNMFDSRITKFATEKFVRDGIDVKTGSMVIKVSDKHISTKEIKTGQTVSIPYGMVLWSTGIATRPVIMDFMKQIGQGNRRVLATDEWLRVEGCDGVYALGDCATINQRKVMEDIAVIFSKADNNNSGTLDLKDFKDVVDHISERYPQVQIYMEKKKLKTFDALLKSAQGNDSKQIDIEIFKNALHEVDSQMKNLPATAQVAAQQGEYLASCFNRMEQCEKYPEGPMRFRGIGRHRFHPFRKNADTSVDYQMQGISILDNLLHWEESKLQLNFREIGFPLAIALSGSGTRCIQGQYSEEIQVESESSGA</sequence>
<dbReference type="Proteomes" id="UP000657918">
    <property type="component" value="Unassembled WGS sequence"/>
</dbReference>
<keyword evidence="9" id="KW-0560">Oxidoreductase</keyword>
<dbReference type="PANTHER" id="PTHR43706">
    <property type="entry name" value="NADH DEHYDROGENASE"/>
    <property type="match status" value="1"/>
</dbReference>
<dbReference type="GO" id="GO:0005743">
    <property type="term" value="C:mitochondrial inner membrane"/>
    <property type="evidence" value="ECO:0007669"/>
    <property type="project" value="UniProtKB-SubCell"/>
</dbReference>
<dbReference type="GO" id="GO:0003954">
    <property type="term" value="F:NADH dehydrogenase activity"/>
    <property type="evidence" value="ECO:0007669"/>
    <property type="project" value="InterPro"/>
</dbReference>
<evidence type="ECO:0000256" key="1">
    <source>
        <dbReference type="ARBA" id="ARBA00004137"/>
    </source>
</evidence>
<dbReference type="OrthoDB" id="3244603at2759"/>
<gene>
    <name evidence="15" type="ORF">SADUNF_Sadunf13G0113700</name>
</gene>
<keyword evidence="11" id="KW-0496">Mitochondrion</keyword>
<evidence type="ECO:0000256" key="13">
    <source>
        <dbReference type="ARBA" id="ARBA00049010"/>
    </source>
</evidence>
<dbReference type="InterPro" id="IPR045024">
    <property type="entry name" value="NDH-2"/>
</dbReference>
<evidence type="ECO:0000313" key="15">
    <source>
        <dbReference type="EMBL" id="KAF9670866.1"/>
    </source>
</evidence>
<name>A0A835MRL8_9ROSI</name>
<dbReference type="PRINTS" id="PR00368">
    <property type="entry name" value="FADPNR"/>
</dbReference>
<evidence type="ECO:0000256" key="7">
    <source>
        <dbReference type="ARBA" id="ARBA00022837"/>
    </source>
</evidence>
<dbReference type="InterPro" id="IPR018247">
    <property type="entry name" value="EF_Hand_1_Ca_BS"/>
</dbReference>
<dbReference type="InterPro" id="IPR023753">
    <property type="entry name" value="FAD/NAD-binding_dom"/>
</dbReference>
<evidence type="ECO:0000256" key="11">
    <source>
        <dbReference type="ARBA" id="ARBA00023128"/>
    </source>
</evidence>
<keyword evidence="5" id="KW-0999">Mitochondrion inner membrane</keyword>
<dbReference type="SUPFAM" id="SSF47473">
    <property type="entry name" value="EF-hand"/>
    <property type="match status" value="1"/>
</dbReference>
<comment type="catalytic activity">
    <reaction evidence="13">
        <text>a ubiquinone + NADH + H(+) = a ubiquinol + NAD(+)</text>
        <dbReference type="Rhea" id="RHEA:23152"/>
        <dbReference type="Rhea" id="RHEA-COMP:9565"/>
        <dbReference type="Rhea" id="RHEA-COMP:9566"/>
        <dbReference type="ChEBI" id="CHEBI:15378"/>
        <dbReference type="ChEBI" id="CHEBI:16389"/>
        <dbReference type="ChEBI" id="CHEBI:17976"/>
        <dbReference type="ChEBI" id="CHEBI:57540"/>
        <dbReference type="ChEBI" id="CHEBI:57945"/>
    </reaction>
</comment>
<dbReference type="FunFam" id="3.50.50.100:FF:000002">
    <property type="entry name" value="External alternative NAD(P)H-ubiquinone oxidoreductase B1, mitochondrial"/>
    <property type="match status" value="2"/>
</dbReference>
<protein>
    <recommendedName>
        <fullName evidence="14">EF-hand domain-containing protein</fullName>
    </recommendedName>
</protein>
<evidence type="ECO:0000256" key="2">
    <source>
        <dbReference type="ARBA" id="ARBA00004275"/>
    </source>
</evidence>
<accession>A0A835MRL8</accession>
<dbReference type="EMBL" id="JADGMS010000013">
    <property type="protein sequence ID" value="KAF9670866.1"/>
    <property type="molecule type" value="Genomic_DNA"/>
</dbReference>
<dbReference type="SUPFAM" id="SSF51905">
    <property type="entry name" value="FAD/NAD(P)-binding domain"/>
    <property type="match status" value="4"/>
</dbReference>
<keyword evidence="10" id="KW-0520">NAD</keyword>
<comment type="similarity">
    <text evidence="3">Belongs to the NADH dehydrogenase family.</text>
</comment>
<comment type="caution">
    <text evidence="15">The sequence shown here is derived from an EMBL/GenBank/DDBJ whole genome shotgun (WGS) entry which is preliminary data.</text>
</comment>
<dbReference type="PROSITE" id="PS00018">
    <property type="entry name" value="EF_HAND_1"/>
    <property type="match status" value="2"/>
</dbReference>
<dbReference type="AlphaFoldDB" id="A0A835MRL8"/>
<keyword evidence="6" id="KW-0274">FAD</keyword>
<dbReference type="InterPro" id="IPR011992">
    <property type="entry name" value="EF-hand-dom_pair"/>
</dbReference>
<dbReference type="Pfam" id="PF07992">
    <property type="entry name" value="Pyr_redox_2"/>
    <property type="match status" value="2"/>
</dbReference>
<dbReference type="InterPro" id="IPR002048">
    <property type="entry name" value="EF_hand_dom"/>
</dbReference>
<dbReference type="SMART" id="SM00054">
    <property type="entry name" value="EFh"/>
    <property type="match status" value="2"/>
</dbReference>
<evidence type="ECO:0000256" key="9">
    <source>
        <dbReference type="ARBA" id="ARBA00023002"/>
    </source>
</evidence>
<organism evidence="15 16">
    <name type="scientific">Salix dunnii</name>
    <dbReference type="NCBI Taxonomy" id="1413687"/>
    <lineage>
        <taxon>Eukaryota</taxon>
        <taxon>Viridiplantae</taxon>
        <taxon>Streptophyta</taxon>
        <taxon>Embryophyta</taxon>
        <taxon>Tracheophyta</taxon>
        <taxon>Spermatophyta</taxon>
        <taxon>Magnoliopsida</taxon>
        <taxon>eudicotyledons</taxon>
        <taxon>Gunneridae</taxon>
        <taxon>Pentapetalae</taxon>
        <taxon>rosids</taxon>
        <taxon>fabids</taxon>
        <taxon>Malpighiales</taxon>
        <taxon>Salicaceae</taxon>
        <taxon>Saliceae</taxon>
        <taxon>Salix</taxon>
    </lineage>
</organism>
<feature type="domain" description="EF-hand" evidence="14">
    <location>
        <begin position="401"/>
        <end position="436"/>
    </location>
</feature>
<evidence type="ECO:0000313" key="16">
    <source>
        <dbReference type="Proteomes" id="UP000657918"/>
    </source>
</evidence>
<evidence type="ECO:0000256" key="10">
    <source>
        <dbReference type="ARBA" id="ARBA00023027"/>
    </source>
</evidence>